<dbReference type="Gene3D" id="1.10.530.40">
    <property type="match status" value="1"/>
</dbReference>
<dbReference type="SUPFAM" id="SSF53955">
    <property type="entry name" value="Lysozyme-like"/>
    <property type="match status" value="1"/>
</dbReference>
<feature type="non-terminal residue" evidence="3">
    <location>
        <position position="149"/>
    </location>
</feature>
<accession>A0ABN7UM97</accession>
<keyword evidence="1" id="KW-0929">Antimicrobial</keyword>
<dbReference type="Proteomes" id="UP000789901">
    <property type="component" value="Unassembled WGS sequence"/>
</dbReference>
<dbReference type="InterPro" id="IPR023346">
    <property type="entry name" value="Lysozyme-like_dom_sf"/>
</dbReference>
<comment type="caution">
    <text evidence="3">The sequence shown here is derived from an EMBL/GenBank/DDBJ whole genome shotgun (WGS) entry which is preliminary data.</text>
</comment>
<keyword evidence="2" id="KW-0081">Bacteriolytic enzyme</keyword>
<dbReference type="Pfam" id="PF00959">
    <property type="entry name" value="Phage_lysozyme"/>
    <property type="match status" value="1"/>
</dbReference>
<dbReference type="EMBL" id="CAJVQB010004288">
    <property type="protein sequence ID" value="CAG8631858.1"/>
    <property type="molecule type" value="Genomic_DNA"/>
</dbReference>
<name>A0ABN7UM97_GIGMA</name>
<evidence type="ECO:0000313" key="4">
    <source>
        <dbReference type="Proteomes" id="UP000789901"/>
    </source>
</evidence>
<gene>
    <name evidence="3" type="ORF">GMARGA_LOCUS8376</name>
</gene>
<protein>
    <submittedName>
        <fullName evidence="3">37519_t:CDS:1</fullName>
    </submittedName>
</protein>
<evidence type="ECO:0000256" key="1">
    <source>
        <dbReference type="ARBA" id="ARBA00022529"/>
    </source>
</evidence>
<keyword evidence="4" id="KW-1185">Reference proteome</keyword>
<proteinExistence type="predicted"/>
<organism evidence="3 4">
    <name type="scientific">Gigaspora margarita</name>
    <dbReference type="NCBI Taxonomy" id="4874"/>
    <lineage>
        <taxon>Eukaryota</taxon>
        <taxon>Fungi</taxon>
        <taxon>Fungi incertae sedis</taxon>
        <taxon>Mucoromycota</taxon>
        <taxon>Glomeromycotina</taxon>
        <taxon>Glomeromycetes</taxon>
        <taxon>Diversisporales</taxon>
        <taxon>Gigasporaceae</taxon>
        <taxon>Gigaspora</taxon>
    </lineage>
</organism>
<sequence>MFVELRTGILHAGGSQQRTITQKGLSCLAQAEGFCSKCYQDSECNWTIGYGSKIGKANKGKSECKKMEPINKDTALAKAKNFANTDSVGYVRVKKPLNNDQFDALLILAYNYPRGAEKISDYINTNGFSKIRDVWMNLGNGLKNRRKFE</sequence>
<evidence type="ECO:0000256" key="2">
    <source>
        <dbReference type="ARBA" id="ARBA00022638"/>
    </source>
</evidence>
<reference evidence="3 4" key="1">
    <citation type="submission" date="2021-06" db="EMBL/GenBank/DDBJ databases">
        <authorList>
            <person name="Kallberg Y."/>
            <person name="Tangrot J."/>
            <person name="Rosling A."/>
        </authorList>
    </citation>
    <scope>NUCLEOTIDE SEQUENCE [LARGE SCALE GENOMIC DNA]</scope>
    <source>
        <strain evidence="3 4">120-4 pot B 10/14</strain>
    </source>
</reference>
<evidence type="ECO:0000313" key="3">
    <source>
        <dbReference type="EMBL" id="CAG8631858.1"/>
    </source>
</evidence>
<dbReference type="InterPro" id="IPR002196">
    <property type="entry name" value="Glyco_hydro_24"/>
</dbReference>
<dbReference type="InterPro" id="IPR023347">
    <property type="entry name" value="Lysozyme_dom_sf"/>
</dbReference>